<feature type="domain" description="HTH lysR-type" evidence="5">
    <location>
        <begin position="1"/>
        <end position="60"/>
    </location>
</feature>
<dbReference type="GO" id="GO:0005829">
    <property type="term" value="C:cytosol"/>
    <property type="evidence" value="ECO:0007669"/>
    <property type="project" value="TreeGrafter"/>
</dbReference>
<evidence type="ECO:0000259" key="5">
    <source>
        <dbReference type="PROSITE" id="PS50931"/>
    </source>
</evidence>
<evidence type="ECO:0000313" key="7">
    <source>
        <dbReference type="Proteomes" id="UP000664731"/>
    </source>
</evidence>
<dbReference type="Gene3D" id="1.10.10.10">
    <property type="entry name" value="Winged helix-like DNA-binding domain superfamily/Winged helix DNA-binding domain"/>
    <property type="match status" value="1"/>
</dbReference>
<evidence type="ECO:0000256" key="2">
    <source>
        <dbReference type="ARBA" id="ARBA00023015"/>
    </source>
</evidence>
<keyword evidence="2" id="KW-0805">Transcription regulation</keyword>
<reference evidence="6" key="1">
    <citation type="submission" date="2021-03" db="EMBL/GenBank/DDBJ databases">
        <title>Comamonas denitrificans.</title>
        <authorList>
            <person name="Finster K."/>
        </authorList>
    </citation>
    <scope>NUCLEOTIDE SEQUENCE</scope>
    <source>
        <strain evidence="6">MM2021_4</strain>
    </source>
</reference>
<evidence type="ECO:0000256" key="4">
    <source>
        <dbReference type="ARBA" id="ARBA00023163"/>
    </source>
</evidence>
<dbReference type="InterPro" id="IPR050950">
    <property type="entry name" value="HTH-type_LysR_regulators"/>
</dbReference>
<dbReference type="PROSITE" id="PS50931">
    <property type="entry name" value="HTH_LYSR"/>
    <property type="match status" value="1"/>
</dbReference>
<dbReference type="InterPro" id="IPR005119">
    <property type="entry name" value="LysR_subst-bd"/>
</dbReference>
<keyword evidence="4" id="KW-0804">Transcription</keyword>
<dbReference type="SUPFAM" id="SSF46785">
    <property type="entry name" value="Winged helix' DNA-binding domain"/>
    <property type="match status" value="1"/>
</dbReference>
<dbReference type="GO" id="GO:0003700">
    <property type="term" value="F:DNA-binding transcription factor activity"/>
    <property type="evidence" value="ECO:0007669"/>
    <property type="project" value="InterPro"/>
</dbReference>
<name>A0A939KEB0_9BURK</name>
<protein>
    <submittedName>
        <fullName evidence="6">LysR family transcriptional regulator</fullName>
    </submittedName>
</protein>
<dbReference type="PANTHER" id="PTHR30419">
    <property type="entry name" value="HTH-TYPE TRANSCRIPTIONAL REGULATOR YBHD"/>
    <property type="match status" value="1"/>
</dbReference>
<dbReference type="PANTHER" id="PTHR30419:SF2">
    <property type="entry name" value="LYSR FAMILY TRANSCRIPTIONAL REGULATOR"/>
    <property type="match status" value="1"/>
</dbReference>
<dbReference type="CDD" id="cd08421">
    <property type="entry name" value="PBP2_LTTR_like_1"/>
    <property type="match status" value="1"/>
</dbReference>
<keyword evidence="7" id="KW-1185">Reference proteome</keyword>
<keyword evidence="3" id="KW-0238">DNA-binding</keyword>
<gene>
    <name evidence="6" type="ORF">J1777_10345</name>
</gene>
<dbReference type="FunFam" id="1.10.10.10:FF:000001">
    <property type="entry name" value="LysR family transcriptional regulator"/>
    <property type="match status" value="1"/>
</dbReference>
<dbReference type="GO" id="GO:0003677">
    <property type="term" value="F:DNA binding"/>
    <property type="evidence" value="ECO:0007669"/>
    <property type="project" value="UniProtKB-KW"/>
</dbReference>
<dbReference type="InterPro" id="IPR036388">
    <property type="entry name" value="WH-like_DNA-bd_sf"/>
</dbReference>
<organism evidence="6 7">
    <name type="scientific">Comamonas denitrificans</name>
    <dbReference type="NCBI Taxonomy" id="117506"/>
    <lineage>
        <taxon>Bacteria</taxon>
        <taxon>Pseudomonadati</taxon>
        <taxon>Pseudomonadota</taxon>
        <taxon>Betaproteobacteria</taxon>
        <taxon>Burkholderiales</taxon>
        <taxon>Comamonadaceae</taxon>
        <taxon>Comamonas</taxon>
    </lineage>
</organism>
<dbReference type="Pfam" id="PF00126">
    <property type="entry name" value="HTH_1"/>
    <property type="match status" value="1"/>
</dbReference>
<dbReference type="Pfam" id="PF03466">
    <property type="entry name" value="LysR_substrate"/>
    <property type="match status" value="1"/>
</dbReference>
<dbReference type="AlphaFoldDB" id="A0A939KEB0"/>
<dbReference type="SUPFAM" id="SSF53850">
    <property type="entry name" value="Periplasmic binding protein-like II"/>
    <property type="match status" value="1"/>
</dbReference>
<dbReference type="Proteomes" id="UP000664731">
    <property type="component" value="Unassembled WGS sequence"/>
</dbReference>
<dbReference type="EMBL" id="JAFNME010000022">
    <property type="protein sequence ID" value="MBO1250219.1"/>
    <property type="molecule type" value="Genomic_DNA"/>
</dbReference>
<sequence length="306" mass="32970">MHYDLTDLRLFVAIAEEGNLTRGAARAFLAPSSASHRLQRLEAALGAQLFQRQARGVALTRAGEALLRNARQVLAALEQMHANLSPFASGVRGHVSLWANTHATHTFLPDDLASFLRQHPQVSVTLEERTSSDIALAVAHGEIELGVLADSSAIDGSSVQLQPYRRDRLVLITPQDHALAGRGPLRFAQVLEHAFVMLHTGSAIHTFTMNAAAALGQHLDVRIQVRSFEAVCRMVSAGVGIGMVPRSALPATSARHPLAVLELQEPWAQRDLHICTRQGRALSGFAAALVAHLQVCAQPLEHPALG</sequence>
<comment type="caution">
    <text evidence="6">The sequence shown here is derived from an EMBL/GenBank/DDBJ whole genome shotgun (WGS) entry which is preliminary data.</text>
</comment>
<evidence type="ECO:0000256" key="1">
    <source>
        <dbReference type="ARBA" id="ARBA00009437"/>
    </source>
</evidence>
<comment type="similarity">
    <text evidence="1">Belongs to the LysR transcriptional regulatory family.</text>
</comment>
<dbReference type="InterPro" id="IPR000847">
    <property type="entry name" value="LysR_HTH_N"/>
</dbReference>
<evidence type="ECO:0000313" key="6">
    <source>
        <dbReference type="EMBL" id="MBO1250219.1"/>
    </source>
</evidence>
<dbReference type="InterPro" id="IPR036390">
    <property type="entry name" value="WH_DNA-bd_sf"/>
</dbReference>
<proteinExistence type="inferred from homology"/>
<dbReference type="RefSeq" id="WP_207575621.1">
    <property type="nucleotide sequence ID" value="NZ_JAFNME010000022.1"/>
</dbReference>
<evidence type="ECO:0000256" key="3">
    <source>
        <dbReference type="ARBA" id="ARBA00023125"/>
    </source>
</evidence>
<accession>A0A939KEB0</accession>
<dbReference type="Gene3D" id="3.40.190.290">
    <property type="match status" value="1"/>
</dbReference>